<dbReference type="Proteomes" id="UP001523566">
    <property type="component" value="Unassembled WGS sequence"/>
</dbReference>
<dbReference type="SUPFAM" id="SSF110849">
    <property type="entry name" value="ParB/Sulfiredoxin"/>
    <property type="match status" value="1"/>
</dbReference>
<dbReference type="PANTHER" id="PTHR33375">
    <property type="entry name" value="CHROMOSOME-PARTITIONING PROTEIN PARB-RELATED"/>
    <property type="match status" value="1"/>
</dbReference>
<feature type="domain" description="ParB-like N-terminal" evidence="1">
    <location>
        <begin position="23"/>
        <end position="119"/>
    </location>
</feature>
<comment type="caution">
    <text evidence="2">The sequence shown here is derived from an EMBL/GenBank/DDBJ whole genome shotgun (WGS) entry which is preliminary data.</text>
</comment>
<evidence type="ECO:0000313" key="2">
    <source>
        <dbReference type="EMBL" id="MCP1101965.1"/>
    </source>
</evidence>
<accession>A0ABT1E812</accession>
<dbReference type="Pfam" id="PF02195">
    <property type="entry name" value="ParB_N"/>
    <property type="match status" value="1"/>
</dbReference>
<proteinExistence type="predicted"/>
<keyword evidence="3" id="KW-1185">Reference proteome</keyword>
<protein>
    <submittedName>
        <fullName evidence="2">ParB N-terminal domain-containing protein</fullName>
    </submittedName>
</protein>
<dbReference type="InterPro" id="IPR003115">
    <property type="entry name" value="ParB_N"/>
</dbReference>
<dbReference type="SMART" id="SM00470">
    <property type="entry name" value="ParB"/>
    <property type="match status" value="1"/>
</dbReference>
<dbReference type="EMBL" id="JAMZFW010000006">
    <property type="protein sequence ID" value="MCP1101965.1"/>
    <property type="molecule type" value="Genomic_DNA"/>
</dbReference>
<dbReference type="Gene3D" id="1.10.10.2830">
    <property type="match status" value="1"/>
</dbReference>
<name>A0ABT1E812_9FIRM</name>
<dbReference type="InterPro" id="IPR050336">
    <property type="entry name" value="Chromosome_partition/occlusion"/>
</dbReference>
<dbReference type="PANTHER" id="PTHR33375:SF1">
    <property type="entry name" value="CHROMOSOME-PARTITIONING PROTEIN PARB-RELATED"/>
    <property type="match status" value="1"/>
</dbReference>
<sequence>MANLESVFKKNIQKQTHPTRKTSWIHYTKLKQSKYQYRDRDRETVRDFADIVKMDGQILQNLVVRKLDIDEYEIISGHKRHAAATLLTEEDKLEEYAFLPCMLVDSGDIRTRFSVISTNSFDEKTPYELMHEIEEAAYLIENFPEEFPDIPEKGRLVEKLACKLKMKKSTIGEYRAIAKSLSDKGMEAFEKGDLGKSAAHTLSRLTPEEQEEVLEQGIITNKEIKDYKEKKENVPKFGTTMESEDDELTVPGQLKIINVDMEVQEDDTQLLPREKPLERNGINKSRYHIDLPVMKNMDQREEFLRNYKEWNIWTTNQYTEETFYRLDLPDDSYIVVRHFPYSSYWGGAEKHEGSTYYLMTEDKKFFKDGETNMTQLKEHLKAILRK</sequence>
<evidence type="ECO:0000313" key="3">
    <source>
        <dbReference type="Proteomes" id="UP001523566"/>
    </source>
</evidence>
<gene>
    <name evidence="2" type="ORF">NK125_05985</name>
</gene>
<dbReference type="RefSeq" id="WP_262065753.1">
    <property type="nucleotide sequence ID" value="NZ_JAMXOD010000006.1"/>
</dbReference>
<organism evidence="2 3">
    <name type="scientific">Aequitasia blattaphilus</name>
    <dbReference type="NCBI Taxonomy" id="2949332"/>
    <lineage>
        <taxon>Bacteria</taxon>
        <taxon>Bacillati</taxon>
        <taxon>Bacillota</taxon>
        <taxon>Clostridia</taxon>
        <taxon>Lachnospirales</taxon>
        <taxon>Lachnospiraceae</taxon>
        <taxon>Aequitasia</taxon>
    </lineage>
</organism>
<dbReference type="Gene3D" id="3.90.1530.10">
    <property type="entry name" value="Conserved hypothetical protein from pyrococcus furiosus pfu- 392566-001, ParB domain"/>
    <property type="match status" value="1"/>
</dbReference>
<dbReference type="InterPro" id="IPR036086">
    <property type="entry name" value="ParB/Sulfiredoxin_sf"/>
</dbReference>
<reference evidence="2 3" key="1">
    <citation type="journal article" date="2022" name="Genome Biol. Evol.">
        <title>Host diet, physiology and behaviors set the stage for Lachnospiraceae cladogenesis.</title>
        <authorList>
            <person name="Vera-Ponce De Leon A."/>
            <person name="Schneider M."/>
            <person name="Jahnes B.C."/>
            <person name="Sadowski V."/>
            <person name="Camuy-Velez L.A."/>
            <person name="Duan J."/>
            <person name="Sabree Z.L."/>
        </authorList>
    </citation>
    <scope>NUCLEOTIDE SEQUENCE [LARGE SCALE GENOMIC DNA]</scope>
    <source>
        <strain evidence="2 3">PAL113</strain>
    </source>
</reference>
<evidence type="ECO:0000259" key="1">
    <source>
        <dbReference type="SMART" id="SM00470"/>
    </source>
</evidence>